<dbReference type="EMBL" id="HBIE01010534">
    <property type="protein sequence ID" value="CAE0308317.1"/>
    <property type="molecule type" value="Transcribed_RNA"/>
</dbReference>
<reference evidence="1" key="1">
    <citation type="submission" date="2021-01" db="EMBL/GenBank/DDBJ databases">
        <authorList>
            <person name="Corre E."/>
            <person name="Pelletier E."/>
            <person name="Niang G."/>
            <person name="Scheremetjew M."/>
            <person name="Finn R."/>
            <person name="Kale V."/>
            <person name="Holt S."/>
            <person name="Cochrane G."/>
            <person name="Meng A."/>
            <person name="Brown T."/>
            <person name="Cohen L."/>
        </authorList>
    </citation>
    <scope>NUCLEOTIDE SEQUENCE</scope>
    <source>
        <strain evidence="1">Fehren 1</strain>
    </source>
</reference>
<name>A0A7S3MJE1_9SPIT</name>
<organism evidence="1">
    <name type="scientific">Favella ehrenbergii</name>
    <dbReference type="NCBI Taxonomy" id="182087"/>
    <lineage>
        <taxon>Eukaryota</taxon>
        <taxon>Sar</taxon>
        <taxon>Alveolata</taxon>
        <taxon>Ciliophora</taxon>
        <taxon>Intramacronucleata</taxon>
        <taxon>Spirotrichea</taxon>
        <taxon>Choreotrichia</taxon>
        <taxon>Tintinnida</taxon>
        <taxon>Xystonellidae</taxon>
        <taxon>Favella</taxon>
    </lineage>
</organism>
<dbReference type="AlphaFoldDB" id="A0A7S3MJE1"/>
<proteinExistence type="predicted"/>
<gene>
    <name evidence="1" type="ORF">FEHR0123_LOCUS3226</name>
</gene>
<sequence>MEQQTALVYDIKEFGILFKDTAIAAKYANQILMDTLKTYKQDINVDNIVSCTGAPAGDPSTIGLWQWVTETNDGQGSMLTAHSVCRYGSISLTAPACPWNACAPDSADCSACNSDWQLSAATP</sequence>
<accession>A0A7S3MJE1</accession>
<protein>
    <submittedName>
        <fullName evidence="1">Uncharacterized protein</fullName>
    </submittedName>
</protein>
<evidence type="ECO:0000313" key="1">
    <source>
        <dbReference type="EMBL" id="CAE0308317.1"/>
    </source>
</evidence>